<dbReference type="PANTHER" id="PTHR43000">
    <property type="entry name" value="DTDP-D-GLUCOSE 4,6-DEHYDRATASE-RELATED"/>
    <property type="match status" value="1"/>
</dbReference>
<organism evidence="2 3">
    <name type="scientific">Tautonia sociabilis</name>
    <dbReference type="NCBI Taxonomy" id="2080755"/>
    <lineage>
        <taxon>Bacteria</taxon>
        <taxon>Pseudomonadati</taxon>
        <taxon>Planctomycetota</taxon>
        <taxon>Planctomycetia</taxon>
        <taxon>Isosphaerales</taxon>
        <taxon>Isosphaeraceae</taxon>
        <taxon>Tautonia</taxon>
    </lineage>
</organism>
<feature type="domain" description="NAD(P)-binding" evidence="1">
    <location>
        <begin position="4"/>
        <end position="311"/>
    </location>
</feature>
<keyword evidence="3" id="KW-1185">Reference proteome</keyword>
<evidence type="ECO:0000313" key="3">
    <source>
        <dbReference type="Proteomes" id="UP000280296"/>
    </source>
</evidence>
<dbReference type="Gene3D" id="3.90.25.10">
    <property type="entry name" value="UDP-galactose 4-epimerase, domain 1"/>
    <property type="match status" value="1"/>
</dbReference>
<dbReference type="InterPro" id="IPR016040">
    <property type="entry name" value="NAD(P)-bd_dom"/>
</dbReference>
<accession>A0A432MH92</accession>
<reference evidence="2 3" key="2">
    <citation type="submission" date="2019-01" db="EMBL/GenBank/DDBJ databases">
        <title>Tautonia sociabilis, a novel thermotolerant planctomycete of Isosphaeraceae family, isolated from a 4000 m deep subterranean habitat.</title>
        <authorList>
            <person name="Kovaleva O.L."/>
            <person name="Elcheninov A.G."/>
            <person name="Van Heerden E."/>
            <person name="Toshchakov S.V."/>
            <person name="Novikov A."/>
            <person name="Bonch-Osmolovskaya E.A."/>
            <person name="Kublanov I.V."/>
        </authorList>
    </citation>
    <scope>NUCLEOTIDE SEQUENCE [LARGE SCALE GENOMIC DNA]</scope>
    <source>
        <strain evidence="2 3">GM2012</strain>
    </source>
</reference>
<dbReference type="CDD" id="cd05260">
    <property type="entry name" value="GDP_MD_SDR_e"/>
    <property type="match status" value="1"/>
</dbReference>
<evidence type="ECO:0000313" key="2">
    <source>
        <dbReference type="EMBL" id="RUL86171.1"/>
    </source>
</evidence>
<gene>
    <name evidence="2" type="ORF">TsocGM_16530</name>
</gene>
<name>A0A432MH92_9BACT</name>
<sequence length="328" mass="35911">MRALITGITGFVGGHLAEHLIERGDEVVGLSSSGVWSGPSSHLAQAIRLEAFDLRVDSVESLTRLLARQRPDAVYHLAAQANPSASLSDPRETWELNLGGAMTLLEAVRASGLHPTPRVLLVGSGVCYGNPSPADLPVTERCPLRPNNPYAASKAAADLLGIQHALCWGTPVVIARPFNHAGPRQEDRYVLSSFARQVAEVERGTRPRLEVGNLEIVRDFTDVRDIVRAYRLLAEFGLPGEVYNIGTGRDISLTAMLEILRRLARRPVEVVVDPSRVRPVDQPLLLADSSKLRSHTGWQPEFKIEQTLSDMLDLWRSALDSQEDSSPS</sequence>
<reference evidence="2 3" key="1">
    <citation type="submission" date="2018-12" db="EMBL/GenBank/DDBJ databases">
        <authorList>
            <person name="Toschakov S.V."/>
        </authorList>
    </citation>
    <scope>NUCLEOTIDE SEQUENCE [LARGE SCALE GENOMIC DNA]</scope>
    <source>
        <strain evidence="2 3">GM2012</strain>
    </source>
</reference>
<proteinExistence type="predicted"/>
<evidence type="ECO:0000259" key="1">
    <source>
        <dbReference type="Pfam" id="PF16363"/>
    </source>
</evidence>
<dbReference type="InterPro" id="IPR036291">
    <property type="entry name" value="NAD(P)-bd_dom_sf"/>
</dbReference>
<dbReference type="AlphaFoldDB" id="A0A432MH92"/>
<dbReference type="EMBL" id="RYZH01000033">
    <property type="protein sequence ID" value="RUL86171.1"/>
    <property type="molecule type" value="Genomic_DNA"/>
</dbReference>
<dbReference type="SUPFAM" id="SSF51735">
    <property type="entry name" value="NAD(P)-binding Rossmann-fold domains"/>
    <property type="match status" value="1"/>
</dbReference>
<dbReference type="RefSeq" id="WP_126726570.1">
    <property type="nucleotide sequence ID" value="NZ_RYZH01000033.1"/>
</dbReference>
<dbReference type="Pfam" id="PF16363">
    <property type="entry name" value="GDP_Man_Dehyd"/>
    <property type="match status" value="1"/>
</dbReference>
<comment type="caution">
    <text evidence="2">The sequence shown here is derived from an EMBL/GenBank/DDBJ whole genome shotgun (WGS) entry which is preliminary data.</text>
</comment>
<dbReference type="Proteomes" id="UP000280296">
    <property type="component" value="Unassembled WGS sequence"/>
</dbReference>
<dbReference type="Gene3D" id="3.40.50.720">
    <property type="entry name" value="NAD(P)-binding Rossmann-like Domain"/>
    <property type="match status" value="1"/>
</dbReference>
<protein>
    <submittedName>
        <fullName evidence="2">SDR family oxidoreductase</fullName>
    </submittedName>
</protein>
<dbReference type="OrthoDB" id="258549at2"/>